<dbReference type="SUPFAM" id="SSF52096">
    <property type="entry name" value="ClpP/crotonase"/>
    <property type="match status" value="1"/>
</dbReference>
<gene>
    <name evidence="3" type="ORF">RhiirA4_399583</name>
</gene>
<dbReference type="VEuPathDB" id="FungiDB:FUN_019792"/>
<evidence type="ECO:0000256" key="1">
    <source>
        <dbReference type="ARBA" id="ARBA00005254"/>
    </source>
</evidence>
<dbReference type="CDD" id="cd06558">
    <property type="entry name" value="crotonase-like"/>
    <property type="match status" value="1"/>
</dbReference>
<organism evidence="3 4">
    <name type="scientific">Rhizophagus irregularis</name>
    <dbReference type="NCBI Taxonomy" id="588596"/>
    <lineage>
        <taxon>Eukaryota</taxon>
        <taxon>Fungi</taxon>
        <taxon>Fungi incertae sedis</taxon>
        <taxon>Mucoromycota</taxon>
        <taxon>Glomeromycotina</taxon>
        <taxon>Glomeromycetes</taxon>
        <taxon>Glomerales</taxon>
        <taxon>Glomeraceae</taxon>
        <taxon>Rhizophagus</taxon>
    </lineage>
</organism>
<proteinExistence type="inferred from homology"/>
<comment type="similarity">
    <text evidence="1 2">Belongs to the enoyl-CoA hydratase/isomerase family.</text>
</comment>
<dbReference type="InterPro" id="IPR029045">
    <property type="entry name" value="ClpP/crotonase-like_dom_sf"/>
</dbReference>
<dbReference type="GO" id="GO:0005739">
    <property type="term" value="C:mitochondrion"/>
    <property type="evidence" value="ECO:0007669"/>
    <property type="project" value="TreeGrafter"/>
</dbReference>
<dbReference type="GO" id="GO:0006635">
    <property type="term" value="P:fatty acid beta-oxidation"/>
    <property type="evidence" value="ECO:0007669"/>
    <property type="project" value="TreeGrafter"/>
</dbReference>
<dbReference type="Proteomes" id="UP000234323">
    <property type="component" value="Unassembled WGS sequence"/>
</dbReference>
<reference evidence="3 4" key="1">
    <citation type="submission" date="2015-10" db="EMBL/GenBank/DDBJ databases">
        <title>Genome analyses suggest a sexual origin of heterokaryosis in a supposedly ancient asexual fungus.</title>
        <authorList>
            <person name="Ropars J."/>
            <person name="Sedzielewska K."/>
            <person name="Noel J."/>
            <person name="Charron P."/>
            <person name="Farinelli L."/>
            <person name="Marton T."/>
            <person name="Kruger M."/>
            <person name="Pelin A."/>
            <person name="Brachmann A."/>
            <person name="Corradi N."/>
        </authorList>
    </citation>
    <scope>NUCLEOTIDE SEQUENCE [LARGE SCALE GENOMIC DNA]</scope>
    <source>
        <strain evidence="3 4">A4</strain>
    </source>
</reference>
<dbReference type="AlphaFoldDB" id="A0A2I1GC01"/>
<dbReference type="VEuPathDB" id="FungiDB:RhiirFUN_018687"/>
<keyword evidence="4" id="KW-1185">Reference proteome</keyword>
<name>A0A2I1GC01_9GLOM</name>
<dbReference type="Gene3D" id="3.90.226.10">
    <property type="entry name" value="2-enoyl-CoA Hydratase, Chain A, domain 1"/>
    <property type="match status" value="1"/>
</dbReference>
<evidence type="ECO:0000313" key="4">
    <source>
        <dbReference type="Proteomes" id="UP000234323"/>
    </source>
</evidence>
<dbReference type="InterPro" id="IPR001753">
    <property type="entry name" value="Enoyl-CoA_hydra/iso"/>
</dbReference>
<dbReference type="PANTHER" id="PTHR11941">
    <property type="entry name" value="ENOYL-COA HYDRATASE-RELATED"/>
    <property type="match status" value="1"/>
</dbReference>
<dbReference type="GO" id="GO:0003824">
    <property type="term" value="F:catalytic activity"/>
    <property type="evidence" value="ECO:0007669"/>
    <property type="project" value="InterPro"/>
</dbReference>
<sequence>MSKNFNVPPPETKYCILTFPSPRVLLITINRPKQLNALNLPAHFELDGVFNWYNKEPELWVAIITGVGNKAFCVGQDLKSEFTSNEKGSSSNDDDDSILKNFPKSGFGGISRRVDSLKPVIAAVNGFAIGGGMEITLACDIVVAAKNSIFSLPEVKRGIVAVNGGLTRLVRFIGYQRTCELAFTGRNISAEECKEIGLVNKIVPTYKDVVPAALKIASEIIENSPDAIKFSKQGILYSLESPSLTEAERKHLTSDIAKKFYNQDNFKEGMLSFKEKRSPKWKNSKL</sequence>
<dbReference type="OrthoDB" id="2018133at2759"/>
<dbReference type="Pfam" id="PF00378">
    <property type="entry name" value="ECH_1"/>
    <property type="match status" value="1"/>
</dbReference>
<protein>
    <submittedName>
        <fullName evidence="3">ClpP/crotonase</fullName>
    </submittedName>
</protein>
<evidence type="ECO:0000313" key="3">
    <source>
        <dbReference type="EMBL" id="PKY44155.1"/>
    </source>
</evidence>
<dbReference type="PROSITE" id="PS00166">
    <property type="entry name" value="ENOYL_COA_HYDRATASE"/>
    <property type="match status" value="1"/>
</dbReference>
<comment type="caution">
    <text evidence="3">The sequence shown here is derived from an EMBL/GenBank/DDBJ whole genome shotgun (WGS) entry which is preliminary data.</text>
</comment>
<dbReference type="EMBL" id="LLXI01000301">
    <property type="protein sequence ID" value="PKY44155.1"/>
    <property type="molecule type" value="Genomic_DNA"/>
</dbReference>
<evidence type="ECO:0000256" key="2">
    <source>
        <dbReference type="RuleBase" id="RU003707"/>
    </source>
</evidence>
<dbReference type="PANTHER" id="PTHR11941:SF158">
    <property type="entry name" value="ENOYL-COA HYDRATASE (AFU_ORTHOLOGUE AFUA_2G10650)"/>
    <property type="match status" value="1"/>
</dbReference>
<accession>A0A2I1GC01</accession>
<dbReference type="InterPro" id="IPR018376">
    <property type="entry name" value="Enoyl-CoA_hyd/isom_CS"/>
</dbReference>
<dbReference type="VEuPathDB" id="FungiDB:RhiirA1_412265"/>